<protein>
    <submittedName>
        <fullName evidence="3">N-acyl-L-amino acid amidohydrolase</fullName>
    </submittedName>
</protein>
<dbReference type="SUPFAM" id="SSF55031">
    <property type="entry name" value="Bacterial exopeptidase dimerisation domain"/>
    <property type="match status" value="1"/>
</dbReference>
<dbReference type="PANTHER" id="PTHR30575:SF3">
    <property type="entry name" value="PEPTIDASE M20 DIMERISATION DOMAIN-CONTAINING PROTEIN"/>
    <property type="match status" value="1"/>
</dbReference>
<dbReference type="PANTHER" id="PTHR30575">
    <property type="entry name" value="PEPTIDASE M20"/>
    <property type="match status" value="1"/>
</dbReference>
<feature type="binding site" evidence="1">
    <location>
        <position position="395"/>
    </location>
    <ligand>
        <name>Mn(2+)</name>
        <dbReference type="ChEBI" id="CHEBI:29035"/>
        <label>2</label>
    </ligand>
</feature>
<dbReference type="PIRSF" id="PIRSF005962">
    <property type="entry name" value="Pept_M20D_amidohydro"/>
    <property type="match status" value="1"/>
</dbReference>
<dbReference type="InterPro" id="IPR002933">
    <property type="entry name" value="Peptidase_M20"/>
</dbReference>
<reference evidence="3 4" key="1">
    <citation type="journal article" date="2014" name="Front. Microbiol.">
        <title>Population and genomic analysis of the genus Halorubrum.</title>
        <authorList>
            <person name="Fullmer M.S."/>
            <person name="Soucy S.M."/>
            <person name="Swithers K.S."/>
            <person name="Makkay A.M."/>
            <person name="Wheeler R."/>
            <person name="Ventosa A."/>
            <person name="Gogarten J.P."/>
            <person name="Papke R.T."/>
        </authorList>
    </citation>
    <scope>NUCLEOTIDE SEQUENCE [LARGE SCALE GENOMIC DNA]</scope>
    <source>
        <strain evidence="3 4">Cb34</strain>
    </source>
</reference>
<dbReference type="GO" id="GO:0005737">
    <property type="term" value="C:cytoplasm"/>
    <property type="evidence" value="ECO:0007669"/>
    <property type="project" value="TreeGrafter"/>
</dbReference>
<evidence type="ECO:0000313" key="4">
    <source>
        <dbReference type="Proteomes" id="UP000216308"/>
    </source>
</evidence>
<dbReference type="Gene3D" id="3.40.630.10">
    <property type="entry name" value="Zn peptidases"/>
    <property type="match status" value="1"/>
</dbReference>
<dbReference type="NCBIfam" id="TIGR01891">
    <property type="entry name" value="amidohydrolases"/>
    <property type="match status" value="1"/>
</dbReference>
<dbReference type="Proteomes" id="UP000216308">
    <property type="component" value="Unassembled WGS sequence"/>
</dbReference>
<dbReference type="RefSeq" id="WP_094531257.1">
    <property type="nucleotide sequence ID" value="NZ_NHPJ01000068.1"/>
</dbReference>
<evidence type="ECO:0000259" key="2">
    <source>
        <dbReference type="Pfam" id="PF07687"/>
    </source>
</evidence>
<proteinExistence type="predicted"/>
<dbReference type="InterPro" id="IPR036264">
    <property type="entry name" value="Bact_exopeptidase_dim_dom"/>
</dbReference>
<evidence type="ECO:0000256" key="1">
    <source>
        <dbReference type="PIRSR" id="PIRSR005962-1"/>
    </source>
</evidence>
<keyword evidence="3" id="KW-0378">Hydrolase</keyword>
<dbReference type="InterPro" id="IPR052030">
    <property type="entry name" value="Peptidase_M20/M20A_hydrolases"/>
</dbReference>
<comment type="caution">
    <text evidence="3">The sequence shown here is derived from an EMBL/GenBank/DDBJ whole genome shotgun (WGS) entry which is preliminary data.</text>
</comment>
<dbReference type="GO" id="GO:0046872">
    <property type="term" value="F:metal ion binding"/>
    <property type="evidence" value="ECO:0007669"/>
    <property type="project" value="UniProtKB-KW"/>
</dbReference>
<dbReference type="InterPro" id="IPR017439">
    <property type="entry name" value="Amidohydrolase"/>
</dbReference>
<dbReference type="Pfam" id="PF01546">
    <property type="entry name" value="Peptidase_M20"/>
    <property type="match status" value="1"/>
</dbReference>
<feature type="binding site" evidence="1">
    <location>
        <position position="141"/>
    </location>
    <ligand>
        <name>Mn(2+)</name>
        <dbReference type="ChEBI" id="CHEBI:29035"/>
        <label>2</label>
    </ligand>
</feature>
<sequence>MDAKPRSRLIELRRDLHRRPELGWREFYTTGRIVEELEALEPDALYVGREIHREERLRPPTDDQLARARERAVETGVDEDVLARVEDGYTGAIAVLEKGEGPTVLLRVDIDGLPQSESDDPDHHPAAEGFRSAYDERMHACGHDAHAAIGVGVLEAVAESDFEGTFKVLFQPAEELGAGAASVVGSGHLENVDALVAVHVGLDVETGVVVPGVESFLAINGFEATFEGSPAHAGNSPQEGAHAIQALSTAVGNLHAIPRHGDGATRINVGVVEGGTATNIVPESASLQGEVRGATTALRNYVEDHAARVLRSAAEIHDCDVDVSFRDGAPSADCDDALVDAVSAAAAGHDATVTPDEGDALGGSEDATRLMRAVQRNGGEATYVGFGASNPTGHHTATFDVDEAVIPLAVDTLTDAIRSVSPGK</sequence>
<name>A0A256IKY7_9EURY</name>
<dbReference type="AlphaFoldDB" id="A0A256IKY7"/>
<comment type="cofactor">
    <cofactor evidence="1">
        <name>Mn(2+)</name>
        <dbReference type="ChEBI" id="CHEBI:29035"/>
    </cofactor>
    <text evidence="1">The Mn(2+) ion enhances activity.</text>
</comment>
<dbReference type="SUPFAM" id="SSF53187">
    <property type="entry name" value="Zn-dependent exopeptidases"/>
    <property type="match status" value="1"/>
</dbReference>
<dbReference type="EMBL" id="NHPJ01000068">
    <property type="protein sequence ID" value="OYR57185.1"/>
    <property type="molecule type" value="Genomic_DNA"/>
</dbReference>
<organism evidence="3 4">
    <name type="scientific">Halorubrum halodurans</name>
    <dbReference type="NCBI Taxonomy" id="1383851"/>
    <lineage>
        <taxon>Archaea</taxon>
        <taxon>Methanobacteriati</taxon>
        <taxon>Methanobacteriota</taxon>
        <taxon>Stenosarchaea group</taxon>
        <taxon>Halobacteria</taxon>
        <taxon>Halobacteriales</taxon>
        <taxon>Haloferacaceae</taxon>
        <taxon>Halorubrum</taxon>
    </lineage>
</organism>
<keyword evidence="1" id="KW-0464">Manganese</keyword>
<feature type="domain" description="Peptidase M20 dimerisation" evidence="2">
    <location>
        <begin position="221"/>
        <end position="314"/>
    </location>
</feature>
<feature type="binding site" evidence="1">
    <location>
        <position position="143"/>
    </location>
    <ligand>
        <name>Mn(2+)</name>
        <dbReference type="ChEBI" id="CHEBI:29035"/>
        <label>2</label>
    </ligand>
</feature>
<dbReference type="GO" id="GO:0016805">
    <property type="term" value="F:dipeptidase activity"/>
    <property type="evidence" value="ECO:0007669"/>
    <property type="project" value="TreeGrafter"/>
</dbReference>
<keyword evidence="1" id="KW-0479">Metal-binding</keyword>
<feature type="binding site" evidence="1">
    <location>
        <position position="199"/>
    </location>
    <ligand>
        <name>Mn(2+)</name>
        <dbReference type="ChEBI" id="CHEBI:29035"/>
        <label>2</label>
    </ligand>
</feature>
<feature type="binding site" evidence="1">
    <location>
        <position position="175"/>
    </location>
    <ligand>
        <name>Mn(2+)</name>
        <dbReference type="ChEBI" id="CHEBI:29035"/>
        <label>2</label>
    </ligand>
</feature>
<dbReference type="Pfam" id="PF07687">
    <property type="entry name" value="M20_dimer"/>
    <property type="match status" value="1"/>
</dbReference>
<evidence type="ECO:0000313" key="3">
    <source>
        <dbReference type="EMBL" id="OYR57185.1"/>
    </source>
</evidence>
<keyword evidence="4" id="KW-1185">Reference proteome</keyword>
<accession>A0A256IKY7</accession>
<dbReference type="GO" id="GO:0046657">
    <property type="term" value="P:folic acid catabolic process"/>
    <property type="evidence" value="ECO:0007669"/>
    <property type="project" value="TreeGrafter"/>
</dbReference>
<dbReference type="OrthoDB" id="247417at2157"/>
<dbReference type="InterPro" id="IPR011650">
    <property type="entry name" value="Peptidase_M20_dimer"/>
</dbReference>
<dbReference type="GO" id="GO:0071713">
    <property type="term" value="F:para-aminobenzoyl-glutamate hydrolase activity"/>
    <property type="evidence" value="ECO:0007669"/>
    <property type="project" value="TreeGrafter"/>
</dbReference>
<gene>
    <name evidence="3" type="ORF">DJ70_06535</name>
</gene>